<dbReference type="eggNOG" id="KOG4248">
    <property type="taxonomic scope" value="Eukaryota"/>
</dbReference>
<dbReference type="Gene3D" id="3.10.20.90">
    <property type="entry name" value="Phosphatidylinositol 3-kinase Catalytic Subunit, Chain A, domain 1"/>
    <property type="match status" value="1"/>
</dbReference>
<dbReference type="GO" id="GO:0036503">
    <property type="term" value="P:ERAD pathway"/>
    <property type="evidence" value="ECO:0007669"/>
    <property type="project" value="TreeGrafter"/>
</dbReference>
<dbReference type="GO" id="GO:0071818">
    <property type="term" value="C:BAT3 complex"/>
    <property type="evidence" value="ECO:0007669"/>
    <property type="project" value="TreeGrafter"/>
</dbReference>
<gene>
    <name evidence="3" type="ORF">H310_10115</name>
</gene>
<accession>A0A024TS32</accession>
<dbReference type="InterPro" id="IPR029071">
    <property type="entry name" value="Ubiquitin-like_domsf"/>
</dbReference>
<evidence type="ECO:0000313" key="3">
    <source>
        <dbReference type="EMBL" id="ETV96824.1"/>
    </source>
</evidence>
<dbReference type="CDD" id="cd20104">
    <property type="entry name" value="MBT_PHF20L1-like"/>
    <property type="match status" value="1"/>
</dbReference>
<dbReference type="STRING" id="157072.A0A024TS32"/>
<dbReference type="InterPro" id="IPR000626">
    <property type="entry name" value="Ubiquitin-like_dom"/>
</dbReference>
<dbReference type="PROSITE" id="PS50053">
    <property type="entry name" value="UBIQUITIN_2"/>
    <property type="match status" value="1"/>
</dbReference>
<feature type="region of interest" description="Disordered" evidence="1">
    <location>
        <begin position="498"/>
        <end position="518"/>
    </location>
</feature>
<feature type="domain" description="Ubiquitin-like" evidence="2">
    <location>
        <begin position="48"/>
        <end position="123"/>
    </location>
</feature>
<dbReference type="RefSeq" id="XP_008874601.1">
    <property type="nucleotide sequence ID" value="XM_008876379.1"/>
</dbReference>
<dbReference type="PANTHER" id="PTHR15204">
    <property type="entry name" value="LARGE PROLINE-RICH PROTEIN BAG6"/>
    <property type="match status" value="1"/>
</dbReference>
<feature type="region of interest" description="Disordered" evidence="1">
    <location>
        <begin position="370"/>
        <end position="390"/>
    </location>
</feature>
<dbReference type="GO" id="GO:0051787">
    <property type="term" value="F:misfolded protein binding"/>
    <property type="evidence" value="ECO:0007669"/>
    <property type="project" value="TreeGrafter"/>
</dbReference>
<dbReference type="Gene3D" id="2.30.30.140">
    <property type="match status" value="1"/>
</dbReference>
<dbReference type="GO" id="GO:0031593">
    <property type="term" value="F:polyubiquitin modification-dependent protein binding"/>
    <property type="evidence" value="ECO:0007669"/>
    <property type="project" value="TreeGrafter"/>
</dbReference>
<dbReference type="AlphaFoldDB" id="A0A024TS32"/>
<feature type="region of interest" description="Disordered" evidence="1">
    <location>
        <begin position="194"/>
        <end position="219"/>
    </location>
</feature>
<dbReference type="InterPro" id="IPR019956">
    <property type="entry name" value="Ubiquitin_dom"/>
</dbReference>
<dbReference type="Pfam" id="PF00240">
    <property type="entry name" value="ubiquitin"/>
    <property type="match status" value="1"/>
</dbReference>
<dbReference type="InterPro" id="IPR016197">
    <property type="entry name" value="Chromo-like_dom_sf"/>
</dbReference>
<dbReference type="OrthoDB" id="428577at2759"/>
<dbReference type="EMBL" id="KI913975">
    <property type="protein sequence ID" value="ETV96824.1"/>
    <property type="molecule type" value="Genomic_DNA"/>
</dbReference>
<reference evidence="3" key="1">
    <citation type="submission" date="2013-12" db="EMBL/GenBank/DDBJ databases">
        <title>The Genome Sequence of Aphanomyces invadans NJM9701.</title>
        <authorList>
            <consortium name="The Broad Institute Genomics Platform"/>
            <person name="Russ C."/>
            <person name="Tyler B."/>
            <person name="van West P."/>
            <person name="Dieguez-Uribeondo J."/>
            <person name="Young S.K."/>
            <person name="Zeng Q."/>
            <person name="Gargeya S."/>
            <person name="Fitzgerald M."/>
            <person name="Abouelleil A."/>
            <person name="Alvarado L."/>
            <person name="Chapman S.B."/>
            <person name="Gainer-Dewar J."/>
            <person name="Goldberg J."/>
            <person name="Griggs A."/>
            <person name="Gujja S."/>
            <person name="Hansen M."/>
            <person name="Howarth C."/>
            <person name="Imamovic A."/>
            <person name="Ireland A."/>
            <person name="Larimer J."/>
            <person name="McCowan C."/>
            <person name="Murphy C."/>
            <person name="Pearson M."/>
            <person name="Poon T.W."/>
            <person name="Priest M."/>
            <person name="Roberts A."/>
            <person name="Saif S."/>
            <person name="Shea T."/>
            <person name="Sykes S."/>
            <person name="Wortman J."/>
            <person name="Nusbaum C."/>
            <person name="Birren B."/>
        </authorList>
    </citation>
    <scope>NUCLEOTIDE SEQUENCE [LARGE SCALE GENOMIC DNA]</scope>
    <source>
        <strain evidence="3">NJM9701</strain>
    </source>
</reference>
<feature type="compositionally biased region" description="Polar residues" evidence="1">
    <location>
        <begin position="200"/>
        <end position="213"/>
    </location>
</feature>
<protein>
    <recommendedName>
        <fullName evidence="2">Ubiquitin-like domain-containing protein</fullName>
    </recommendedName>
</protein>
<evidence type="ECO:0000259" key="2">
    <source>
        <dbReference type="PROSITE" id="PS50053"/>
    </source>
</evidence>
<dbReference type="SMART" id="SM00213">
    <property type="entry name" value="UBQ"/>
    <property type="match status" value="1"/>
</dbReference>
<organism evidence="3">
    <name type="scientific">Aphanomyces invadans</name>
    <dbReference type="NCBI Taxonomy" id="157072"/>
    <lineage>
        <taxon>Eukaryota</taxon>
        <taxon>Sar</taxon>
        <taxon>Stramenopiles</taxon>
        <taxon>Oomycota</taxon>
        <taxon>Saprolegniomycetes</taxon>
        <taxon>Saprolegniales</taxon>
        <taxon>Verrucalvaceae</taxon>
        <taxon>Aphanomyces</taxon>
    </lineage>
</organism>
<dbReference type="GeneID" id="20087165"/>
<dbReference type="SUPFAM" id="SSF54236">
    <property type="entry name" value="Ubiquitin-like"/>
    <property type="match status" value="1"/>
</dbReference>
<dbReference type="PRINTS" id="PR00348">
    <property type="entry name" value="UBIQUITIN"/>
</dbReference>
<dbReference type="VEuPathDB" id="FungiDB:H310_10115"/>
<proteinExistence type="predicted"/>
<evidence type="ECO:0000256" key="1">
    <source>
        <dbReference type="SAM" id="MobiDB-lite"/>
    </source>
</evidence>
<dbReference type="PANTHER" id="PTHR15204:SF0">
    <property type="entry name" value="LARGE PROLINE-RICH PROTEIN BAG6"/>
    <property type="match status" value="1"/>
</dbReference>
<dbReference type="SUPFAM" id="SSF54160">
    <property type="entry name" value="Chromo domain-like"/>
    <property type="match status" value="1"/>
</dbReference>
<sequence>MKGHQNRIVAAGVVGFTVGFCRSVMAMASTMSAPLVTAPLPVSSTLHMEIRIKTLNDHTFSLTVARSVSIRDLKTTLQTTTAVPPQRQRLIYRGKLLRDGDLLSAYNVEDGHTVHMVARPDRAQQPTSPTPLSSSRLAPLHDTAEMLQSRLARLDASTASSLATMRRRLGVDSGFATSLPAASRMHHDRLDFLRSRYGPSDSTPSNEPESEASTIAPPPSVEHIRQGLLTIQSMLSLPATPVAAGEPSPPSRQFFVGQWLDVKDTVNQWLEGTILEVNEDQVFVHYHGWPSRWDEWIDRKSPRLAAFRTRTLHGAGTSRHLSPAPMLASHQPAAGSTQTTIRTLLPQLQSVLHEMLPFVNELASALDANVPSATEATDSDDDMPDDSSSPQVRNLVATVAPLFDRVGRLLADAAPAVQAIAGHQDSASRSTHGLDIPSFRELIAVSELASHASPQPLPRRSIDVHIHAILAPNSSSSSSFASEMDGIQRWRELSERLSQPSTSLRHARRGGAIETSPPLVEELPDTIDRSNASPSPLGDLLPELQPFESHPTSMPSSSMPTFLDVIRRTMHDLTPSTVASQNAWAATTADASMQVDNNDDDLDAVVAEDIQDME</sequence>
<name>A0A024TS32_9STRA</name>